<dbReference type="Proteomes" id="UP001179647">
    <property type="component" value="Chromosome"/>
</dbReference>
<evidence type="ECO:0000313" key="3">
    <source>
        <dbReference type="Proteomes" id="UP001179647"/>
    </source>
</evidence>
<proteinExistence type="predicted"/>
<feature type="transmembrane region" description="Helical" evidence="1">
    <location>
        <begin position="72"/>
        <end position="91"/>
    </location>
</feature>
<keyword evidence="3" id="KW-1185">Reference proteome</keyword>
<dbReference type="KEGG" id="vie:OL234_05335"/>
<dbReference type="EMBL" id="CP110232">
    <property type="protein sequence ID" value="WEG72409.1"/>
    <property type="molecule type" value="Genomic_DNA"/>
</dbReference>
<organism evidence="2 3">
    <name type="scientific">Vagococcus intermedius</name>
    <dbReference type="NCBI Taxonomy" id="2991418"/>
    <lineage>
        <taxon>Bacteria</taxon>
        <taxon>Bacillati</taxon>
        <taxon>Bacillota</taxon>
        <taxon>Bacilli</taxon>
        <taxon>Lactobacillales</taxon>
        <taxon>Enterococcaceae</taxon>
        <taxon>Vagococcus</taxon>
    </lineage>
</organism>
<feature type="transmembrane region" description="Helical" evidence="1">
    <location>
        <begin position="128"/>
        <end position="146"/>
    </location>
</feature>
<keyword evidence="1" id="KW-0812">Transmembrane</keyword>
<accession>A0AAF0CT63</accession>
<dbReference type="GO" id="GO:0005886">
    <property type="term" value="C:plasma membrane"/>
    <property type="evidence" value="ECO:0007669"/>
    <property type="project" value="TreeGrafter"/>
</dbReference>
<dbReference type="AlphaFoldDB" id="A0AAF0CT63"/>
<dbReference type="PANTHER" id="PTHR34821">
    <property type="entry name" value="INNER MEMBRANE PROTEIN YDCZ"/>
    <property type="match status" value="1"/>
</dbReference>
<sequence length="148" mass="15949">MISFILLLIAIVVGCLSPIQAAVNNQLNKKINSTFLSGAISNLVGGIIMLVIALHKHNKSPIMITSFNVKDWWLFSGGVFSAVIVLTSIILPTKIGYASYISSFLCGQLIIALLIDTLGWFGSPVIPITGKDFLAIIMLCFGVILLKK</sequence>
<reference evidence="2" key="1">
    <citation type="submission" date="2022-10" db="EMBL/GenBank/DDBJ databases">
        <title>Vagococcus sp. isolated from poultry meat.</title>
        <authorList>
            <person name="Johansson P."/>
            <person name="Bjorkroth J."/>
        </authorList>
    </citation>
    <scope>NUCLEOTIDE SEQUENCE</scope>
    <source>
        <strain evidence="2">STAA11</strain>
    </source>
</reference>
<dbReference type="Pfam" id="PF04657">
    <property type="entry name" value="DMT_YdcZ"/>
    <property type="match status" value="1"/>
</dbReference>
<protein>
    <submittedName>
        <fullName evidence="2">DMT family transporter</fullName>
    </submittedName>
</protein>
<dbReference type="InterPro" id="IPR006750">
    <property type="entry name" value="YdcZ"/>
</dbReference>
<keyword evidence="1" id="KW-0472">Membrane</keyword>
<evidence type="ECO:0000313" key="2">
    <source>
        <dbReference type="EMBL" id="WEG72409.1"/>
    </source>
</evidence>
<feature type="transmembrane region" description="Helical" evidence="1">
    <location>
        <begin position="97"/>
        <end position="121"/>
    </location>
</feature>
<evidence type="ECO:0000256" key="1">
    <source>
        <dbReference type="SAM" id="Phobius"/>
    </source>
</evidence>
<dbReference type="RefSeq" id="WP_275468212.1">
    <property type="nucleotide sequence ID" value="NZ_CP110232.1"/>
</dbReference>
<feature type="transmembrane region" description="Helical" evidence="1">
    <location>
        <begin position="31"/>
        <end position="52"/>
    </location>
</feature>
<name>A0AAF0CT63_9ENTE</name>
<dbReference type="PANTHER" id="PTHR34821:SF2">
    <property type="entry name" value="INNER MEMBRANE PROTEIN YDCZ"/>
    <property type="match status" value="1"/>
</dbReference>
<keyword evidence="1" id="KW-1133">Transmembrane helix</keyword>
<gene>
    <name evidence="2" type="ORF">OL234_05335</name>
</gene>